<organism evidence="1 2">
    <name type="scientific">Janthinobacterium lividum</name>
    <dbReference type="NCBI Taxonomy" id="29581"/>
    <lineage>
        <taxon>Bacteria</taxon>
        <taxon>Pseudomonadati</taxon>
        <taxon>Pseudomonadota</taxon>
        <taxon>Betaproteobacteria</taxon>
        <taxon>Burkholderiales</taxon>
        <taxon>Oxalobacteraceae</taxon>
        <taxon>Janthinobacterium</taxon>
    </lineage>
</organism>
<reference evidence="1 2" key="1">
    <citation type="submission" date="2015-06" db="EMBL/GenBank/DDBJ databases">
        <title>Draft genome sequencing of a biphenyl-degrading bacterium, Janthinobacterium lividum MEG1.</title>
        <authorList>
            <person name="Shimodaira J."/>
            <person name="Hatta T."/>
        </authorList>
    </citation>
    <scope>NUCLEOTIDE SEQUENCE [LARGE SCALE GENOMIC DNA]</scope>
    <source>
        <strain evidence="1 2">MEG1</strain>
    </source>
</reference>
<evidence type="ECO:0008006" key="3">
    <source>
        <dbReference type="Google" id="ProtNLM"/>
    </source>
</evidence>
<comment type="caution">
    <text evidence="1">The sequence shown here is derived from an EMBL/GenBank/DDBJ whole genome shotgun (WGS) entry which is preliminary data.</text>
</comment>
<dbReference type="InterPro" id="IPR052931">
    <property type="entry name" value="Prophage_regulatory_activator"/>
</dbReference>
<protein>
    <recommendedName>
        <fullName evidence="3">AlpA family transcriptional regulator</fullName>
    </recommendedName>
</protein>
<dbReference type="PANTHER" id="PTHR36154:SF1">
    <property type="entry name" value="DNA-BINDING TRANSCRIPTIONAL ACTIVATOR ALPA"/>
    <property type="match status" value="1"/>
</dbReference>
<evidence type="ECO:0000313" key="1">
    <source>
        <dbReference type="EMBL" id="OHV97025.1"/>
    </source>
</evidence>
<dbReference type="Pfam" id="PF05930">
    <property type="entry name" value="Phage_AlpA"/>
    <property type="match status" value="1"/>
</dbReference>
<accession>A0A1S1U9A5</accession>
<evidence type="ECO:0000313" key="2">
    <source>
        <dbReference type="Proteomes" id="UP000179840"/>
    </source>
</evidence>
<gene>
    <name evidence="1" type="ORF">AKG95_06870</name>
</gene>
<dbReference type="InterPro" id="IPR010260">
    <property type="entry name" value="AlpA"/>
</dbReference>
<dbReference type="Gene3D" id="1.10.238.160">
    <property type="match status" value="1"/>
</dbReference>
<dbReference type="PANTHER" id="PTHR36154">
    <property type="entry name" value="DNA-BINDING TRANSCRIPTIONAL ACTIVATOR ALPA"/>
    <property type="match status" value="1"/>
</dbReference>
<proteinExistence type="predicted"/>
<dbReference type="AlphaFoldDB" id="A0A1S1U9A5"/>
<dbReference type="Proteomes" id="UP000179840">
    <property type="component" value="Unassembled WGS sequence"/>
</dbReference>
<sequence>MSDMSEVKKFMRMPAVIEATGKARQTIYDNMKAGTFPKAVRIGPRSIAWVADEIAAWQKKVRDERHKAD</sequence>
<dbReference type="EMBL" id="LFKP01000005">
    <property type="protein sequence ID" value="OHV97025.1"/>
    <property type="molecule type" value="Genomic_DNA"/>
</dbReference>
<name>A0A1S1U9A5_9BURK</name>